<name>A0A3B1CNB0_9ZZZZ</name>
<gene>
    <name evidence="1" type="ORF">MNBD_NITROSPINAE02-772</name>
</gene>
<dbReference type="EMBL" id="UOGE01000033">
    <property type="protein sequence ID" value="VAX18207.1"/>
    <property type="molecule type" value="Genomic_DNA"/>
</dbReference>
<sequence>MDVIGPGELIAPLSRVMAVRYSGATYPARWALTQPESGVAGALYSVMFSVWGLLHGSAPGGELGVE</sequence>
<evidence type="ECO:0000313" key="1">
    <source>
        <dbReference type="EMBL" id="VAX18207.1"/>
    </source>
</evidence>
<proteinExistence type="predicted"/>
<reference evidence="1" key="1">
    <citation type="submission" date="2018-06" db="EMBL/GenBank/DDBJ databases">
        <authorList>
            <person name="Zhirakovskaya E."/>
        </authorList>
    </citation>
    <scope>NUCLEOTIDE SEQUENCE</scope>
</reference>
<organism evidence="1">
    <name type="scientific">hydrothermal vent metagenome</name>
    <dbReference type="NCBI Taxonomy" id="652676"/>
    <lineage>
        <taxon>unclassified sequences</taxon>
        <taxon>metagenomes</taxon>
        <taxon>ecological metagenomes</taxon>
    </lineage>
</organism>
<protein>
    <submittedName>
        <fullName evidence="1">Uncharacterized protein</fullName>
    </submittedName>
</protein>
<dbReference type="AlphaFoldDB" id="A0A3B1CNB0"/>
<accession>A0A3B1CNB0</accession>